<gene>
    <name evidence="1" type="ORF">BZZ03_06795</name>
</gene>
<comment type="caution">
    <text evidence="1">The sequence shown here is derived from an EMBL/GenBank/DDBJ whole genome shotgun (WGS) entry which is preliminary data.</text>
</comment>
<evidence type="ECO:0000313" key="1">
    <source>
        <dbReference type="EMBL" id="OUK04178.1"/>
    </source>
</evidence>
<dbReference type="Proteomes" id="UP000194606">
    <property type="component" value="Unassembled WGS sequence"/>
</dbReference>
<proteinExistence type="predicted"/>
<name>A0A252CCD3_9LACT</name>
<dbReference type="AlphaFoldDB" id="A0A252CCD3"/>
<reference evidence="1 2" key="1">
    <citation type="submission" date="2017-02" db="EMBL/GenBank/DDBJ databases">
        <authorList>
            <person name="Peterson S.W."/>
        </authorList>
    </citation>
    <scope>NUCLEOTIDE SEQUENCE [LARGE SCALE GENOMIC DNA]</scope>
    <source>
        <strain evidence="1">159469</strain>
    </source>
</reference>
<protein>
    <submittedName>
        <fullName evidence="1">Uncharacterized protein</fullName>
    </submittedName>
</protein>
<evidence type="ECO:0000313" key="2">
    <source>
        <dbReference type="Proteomes" id="UP000194606"/>
    </source>
</evidence>
<organism evidence="1 2">
    <name type="scientific">Lactococcus petauri</name>
    <dbReference type="NCBI Taxonomy" id="1940789"/>
    <lineage>
        <taxon>Bacteria</taxon>
        <taxon>Bacillati</taxon>
        <taxon>Bacillota</taxon>
        <taxon>Bacilli</taxon>
        <taxon>Lactobacillales</taxon>
        <taxon>Streptococcaceae</taxon>
        <taxon>Lactococcus</taxon>
    </lineage>
</organism>
<dbReference type="RefSeq" id="WP_086582838.1">
    <property type="nucleotide sequence ID" value="NZ_MUIZ01000004.1"/>
</dbReference>
<accession>A0A252CCD3</accession>
<sequence length="542" mass="61025">MRTESKRKLRSIIILALALLIGGTFAFQAFNQQAINDRSRENEVEAGGRVHDYYNDESENKDIFVENYGQNEIIARIRLSEYMEIQERGQTEFTSVVDTAQRDEVETWSTYLPYAYDINERTGEGADRFNDYSKLTFGRAGRPWYLPTFNHDITDERTAAAGDARDFIEDGATHPGDGTENDWSENDYVDNDGTWPGSMVTRETAQNLEEDRPPVTMEQWFELDDEDKIGDFWVIDQQTGWAYWASKLQGGETTSYLLDAAEMQDEADAINGAYYYAIHVASTLVTPGERNLFLEDDEQGEHHRYLQYFLDGINEGEMADGWNLPTENPPADTPSSVNNLNFGLMIPGQIFTTADGQGFRYLENMEGRNHLIIRNDAIHGVPVLTRQTRLNNWFNYEIPEDLRNIVQPVSIPSPVPRTEEGSSSFTMNWNPAYGVGFLPADFNSFPFTEAVRNDETFVDATNGSPGAFSLSLADLFRVSGTGRGFSRLEERMAGQGIGVDWPLRTPGGGAASWYVATNSGFIGQAHDNFHVATVRPALIIRQ</sequence>
<dbReference type="EMBL" id="MUIZ01000004">
    <property type="protein sequence ID" value="OUK04178.1"/>
    <property type="molecule type" value="Genomic_DNA"/>
</dbReference>